<name>A0ABM5X3T3_9DEIO</name>
<proteinExistence type="predicted"/>
<evidence type="ECO:0000313" key="1">
    <source>
        <dbReference type="EMBL" id="ALW88409.1"/>
    </source>
</evidence>
<keyword evidence="2" id="KW-1185">Reference proteome</keyword>
<gene>
    <name evidence="1" type="ORF">AUC44_05475</name>
</gene>
<reference evidence="1 2" key="1">
    <citation type="submission" date="2015-12" db="EMBL/GenBank/DDBJ databases">
        <authorList>
            <person name="Kim M.K."/>
            <person name="Srinivasan S."/>
            <person name="Lee J.-J."/>
            <person name="Kim K."/>
        </authorList>
    </citation>
    <scope>NUCLEOTIDE SEQUENCE [LARGE SCALE GENOMIC DNA]</scope>
    <source>
        <strain evidence="1 2">BM2</strain>
    </source>
</reference>
<dbReference type="Proteomes" id="UP000060071">
    <property type="component" value="Chromosome"/>
</dbReference>
<evidence type="ECO:0000313" key="2">
    <source>
        <dbReference type="Proteomes" id="UP000060071"/>
    </source>
</evidence>
<protein>
    <submittedName>
        <fullName evidence="1">Uncharacterized protein</fullName>
    </submittedName>
</protein>
<sequence length="215" mass="21716">MVGGGWGRGGEAQADVVRVAAQVQGEGVVGAAEDVPQPREVLRWAGGRAGGAVGALGVGVRGVGFGAGVVVVGQGKLRGAGLAAQGVTGVEQPLFQIQGKVEAQTCQELARVGGAGLRPAGGAVVGAELGGVAREARLDPLLGFRDGVQGPQADEVLRQGVHGVRRVRPEQVGQAAAGLRAFEQQVGKEKQGFLAPVGGAVHPQATEREKFHRPL</sequence>
<organism evidence="1 2">
    <name type="scientific">Deinococcus actinosclerus</name>
    <dbReference type="NCBI Taxonomy" id="1768108"/>
    <lineage>
        <taxon>Bacteria</taxon>
        <taxon>Thermotogati</taxon>
        <taxon>Deinococcota</taxon>
        <taxon>Deinococci</taxon>
        <taxon>Deinococcales</taxon>
        <taxon>Deinococcaceae</taxon>
        <taxon>Deinococcus</taxon>
    </lineage>
</organism>
<accession>A0ABM5X3T3</accession>
<dbReference type="EMBL" id="CP013910">
    <property type="protein sequence ID" value="ALW88409.1"/>
    <property type="molecule type" value="Genomic_DNA"/>
</dbReference>